<feature type="transmembrane region" description="Helical" evidence="10">
    <location>
        <begin position="104"/>
        <end position="122"/>
    </location>
</feature>
<organism evidence="13 14">
    <name type="scientific">Limnoraphis robusta CS-951</name>
    <dbReference type="NCBI Taxonomy" id="1637645"/>
    <lineage>
        <taxon>Bacteria</taxon>
        <taxon>Bacillati</taxon>
        <taxon>Cyanobacteriota</taxon>
        <taxon>Cyanophyceae</taxon>
        <taxon>Oscillatoriophycideae</taxon>
        <taxon>Oscillatoriales</taxon>
        <taxon>Sirenicapillariaceae</taxon>
        <taxon>Limnoraphis</taxon>
    </lineage>
</organism>
<evidence type="ECO:0000259" key="11">
    <source>
        <dbReference type="Pfam" id="PF02366"/>
    </source>
</evidence>
<feature type="transmembrane region" description="Helical" evidence="10">
    <location>
        <begin position="456"/>
        <end position="481"/>
    </location>
</feature>
<dbReference type="PANTHER" id="PTHR10050:SF46">
    <property type="entry name" value="PROTEIN O-MANNOSYL-TRANSFERASE 2"/>
    <property type="match status" value="1"/>
</dbReference>
<evidence type="ECO:0000256" key="5">
    <source>
        <dbReference type="ARBA" id="ARBA00022679"/>
    </source>
</evidence>
<evidence type="ECO:0000256" key="8">
    <source>
        <dbReference type="ARBA" id="ARBA00023136"/>
    </source>
</evidence>
<feature type="transmembrane region" description="Helical" evidence="10">
    <location>
        <begin position="399"/>
        <end position="419"/>
    </location>
</feature>
<evidence type="ECO:0000256" key="1">
    <source>
        <dbReference type="ARBA" id="ARBA00004127"/>
    </source>
</evidence>
<dbReference type="EMBL" id="LATL02000194">
    <property type="protein sequence ID" value="KKD35896.1"/>
    <property type="molecule type" value="Genomic_DNA"/>
</dbReference>
<dbReference type="PANTHER" id="PTHR10050">
    <property type="entry name" value="DOLICHYL-PHOSPHATE-MANNOSE--PROTEIN MANNOSYLTRANSFERASE"/>
    <property type="match status" value="1"/>
</dbReference>
<dbReference type="OrthoDB" id="9776737at2"/>
<reference evidence="13 14" key="1">
    <citation type="submission" date="2015-06" db="EMBL/GenBank/DDBJ databases">
        <title>Draft genome assembly of filamentous brackish cyanobacterium Limnoraphis robusta strain CS-951.</title>
        <authorList>
            <person name="Willis A."/>
            <person name="Parks M."/>
            <person name="Burford M.A."/>
        </authorList>
    </citation>
    <scope>NUCLEOTIDE SEQUENCE [LARGE SCALE GENOMIC DNA]</scope>
    <source>
        <strain evidence="13 14">CS-951</strain>
    </source>
</reference>
<evidence type="ECO:0000256" key="10">
    <source>
        <dbReference type="RuleBase" id="RU367007"/>
    </source>
</evidence>
<feature type="transmembrane region" description="Helical" evidence="10">
    <location>
        <begin position="425"/>
        <end position="444"/>
    </location>
</feature>
<dbReference type="RefSeq" id="WP_046280879.1">
    <property type="nucleotide sequence ID" value="NZ_LATL02000194.1"/>
</dbReference>
<comment type="pathway">
    <text evidence="2 10">Protein modification; protein glycosylation.</text>
</comment>
<comment type="similarity">
    <text evidence="3 10">Belongs to the glycosyltransferase 39 family.</text>
</comment>
<protein>
    <recommendedName>
        <fullName evidence="9 10">Polyprenol-phosphate-mannose--protein mannosyltransferase</fullName>
        <ecNumber evidence="10">2.4.1.-</ecNumber>
    </recommendedName>
</protein>
<gene>
    <name evidence="13" type="ORF">WN50_22725</name>
</gene>
<dbReference type="AlphaFoldDB" id="A0A0F5YAA7"/>
<keyword evidence="4 10" id="KW-0328">Glycosyltransferase</keyword>
<dbReference type="InterPro" id="IPR003342">
    <property type="entry name" value="ArnT-like_N"/>
</dbReference>
<dbReference type="GO" id="GO:0012505">
    <property type="term" value="C:endomembrane system"/>
    <property type="evidence" value="ECO:0007669"/>
    <property type="project" value="UniProtKB-SubCell"/>
</dbReference>
<evidence type="ECO:0000256" key="9">
    <source>
        <dbReference type="ARBA" id="ARBA00093617"/>
    </source>
</evidence>
<keyword evidence="7 10" id="KW-1133">Transmembrane helix</keyword>
<feature type="transmembrane region" description="Helical" evidence="10">
    <location>
        <begin position="204"/>
        <end position="224"/>
    </location>
</feature>
<dbReference type="UniPathway" id="UPA00378"/>
<comment type="subcellular location">
    <subcellularLocation>
        <location evidence="10">Cell membrane</location>
    </subcellularLocation>
    <subcellularLocation>
        <location evidence="1">Endomembrane system</location>
        <topology evidence="1">Multi-pass membrane protein</topology>
    </subcellularLocation>
</comment>
<feature type="domain" description="ArnT-like N-terminal" evidence="11">
    <location>
        <begin position="21"/>
        <end position="268"/>
    </location>
</feature>
<feature type="transmembrane region" description="Helical" evidence="10">
    <location>
        <begin position="152"/>
        <end position="170"/>
    </location>
</feature>
<feature type="transmembrane region" description="Helical" evidence="10">
    <location>
        <begin position="350"/>
        <end position="366"/>
    </location>
</feature>
<keyword evidence="5 10" id="KW-0808">Transferase</keyword>
<evidence type="ECO:0000256" key="4">
    <source>
        <dbReference type="ARBA" id="ARBA00022676"/>
    </source>
</evidence>
<sequence length="496" mass="57335">MTRYQHRFKSSQFWFRVGILVIFIISLLLRFWGLSRFNTLVFDEVYYAKFANNYLTQTPFFNAHPPLSQYIIAIGIWIGSHLPFGQNTVNDLAGSTLSTWSYRWINALTGAFIPVVAGAIIYQLTSRRSYTFLATLLMATDGLFLVESRYALNNIYIVIFGLLAQLLFIISLKVEGVKRWRMLVASGICFGATVAVKWNGLGFLLAIFLLLMAAWIIKFAFAACENLALVSSHKSPLENLTQLSIPQLGLSLVIIPLLFYFIAWIPHLQISPEPGLWELQTTILQYHKTLGTGPDIHPYCAAWYTWPLTLRPLAYFYQRINNLTDLEPSLPPPSFTPVIYDVHAMGNPPLWWFSVVAIILTIWMLWERIKIWVKIKQESPNLSSTNLQAYTRFPPTIELWLLLYLVVNWLANWAPWITVTRCVFLYHYMSAFVFAALILAWWIDRWLHSHLLHLRLMGVTAVFLILLGFVFWMPIFLGLPLSPEAWQSRMWLPSWI</sequence>
<evidence type="ECO:0000313" key="13">
    <source>
        <dbReference type="EMBL" id="KKD35896.1"/>
    </source>
</evidence>
<name>A0A0F5YAA7_9CYAN</name>
<evidence type="ECO:0000259" key="12">
    <source>
        <dbReference type="Pfam" id="PF16192"/>
    </source>
</evidence>
<feature type="transmembrane region" description="Helical" evidence="10">
    <location>
        <begin position="245"/>
        <end position="265"/>
    </location>
</feature>
<proteinExistence type="inferred from homology"/>
<dbReference type="GO" id="GO:0004169">
    <property type="term" value="F:dolichyl-phosphate-mannose-protein mannosyltransferase activity"/>
    <property type="evidence" value="ECO:0007669"/>
    <property type="project" value="UniProtKB-UniRule"/>
</dbReference>
<evidence type="ECO:0000256" key="3">
    <source>
        <dbReference type="ARBA" id="ARBA00007222"/>
    </source>
</evidence>
<keyword evidence="6 10" id="KW-0812">Transmembrane</keyword>
<dbReference type="Proteomes" id="UP000033607">
    <property type="component" value="Unassembled WGS sequence"/>
</dbReference>
<evidence type="ECO:0000256" key="6">
    <source>
        <dbReference type="ARBA" id="ARBA00022692"/>
    </source>
</evidence>
<feature type="transmembrane region" description="Helical" evidence="10">
    <location>
        <begin position="13"/>
        <end position="32"/>
    </location>
</feature>
<keyword evidence="10" id="KW-1003">Cell membrane</keyword>
<dbReference type="InterPro" id="IPR032421">
    <property type="entry name" value="PMT_4TMC"/>
</dbReference>
<dbReference type="EC" id="2.4.1.-" evidence="10"/>
<evidence type="ECO:0000256" key="7">
    <source>
        <dbReference type="ARBA" id="ARBA00022989"/>
    </source>
</evidence>
<evidence type="ECO:0000313" key="14">
    <source>
        <dbReference type="Proteomes" id="UP000033607"/>
    </source>
</evidence>
<dbReference type="PATRIC" id="fig|1637645.4.peg.3868"/>
<dbReference type="Pfam" id="PF02366">
    <property type="entry name" value="PMT"/>
    <property type="match status" value="1"/>
</dbReference>
<evidence type="ECO:0000256" key="2">
    <source>
        <dbReference type="ARBA" id="ARBA00004922"/>
    </source>
</evidence>
<dbReference type="InterPro" id="IPR027005">
    <property type="entry name" value="PMT-like"/>
</dbReference>
<comment type="function">
    <text evidence="10">Protein O-mannosyltransferase that catalyzes the transfer of a single mannose residue from a polyprenol phospho-mannosyl lipidic donor to the hydroxyl group of selected serine and threonine residues in acceptor proteins.</text>
</comment>
<keyword evidence="8 10" id="KW-0472">Membrane</keyword>
<feature type="domain" description="Protein O-mannosyl-transferase C-terminal four TM" evidence="12">
    <location>
        <begin position="276"/>
        <end position="495"/>
    </location>
</feature>
<comment type="caution">
    <text evidence="13">The sequence shown here is derived from an EMBL/GenBank/DDBJ whole genome shotgun (WGS) entry which is preliminary data.</text>
</comment>
<accession>A0A0F5YAA7</accession>
<dbReference type="GO" id="GO:0005886">
    <property type="term" value="C:plasma membrane"/>
    <property type="evidence" value="ECO:0007669"/>
    <property type="project" value="UniProtKB-SubCell"/>
</dbReference>
<dbReference type="Pfam" id="PF16192">
    <property type="entry name" value="PMT_4TMC"/>
    <property type="match status" value="1"/>
</dbReference>
<feature type="transmembrane region" description="Helical" evidence="10">
    <location>
        <begin position="129"/>
        <end position="146"/>
    </location>
</feature>